<feature type="binding site" evidence="9">
    <location>
        <position position="31"/>
    </location>
    <ligand>
        <name>Ca(2+)</name>
        <dbReference type="ChEBI" id="CHEBI:29108"/>
        <label>1</label>
    </ligand>
</feature>
<keyword evidence="5" id="KW-0223">Dioxygenase</keyword>
<dbReference type="Gene3D" id="1.20.245.10">
    <property type="entry name" value="Lipoxygenase-1, Domain 5"/>
    <property type="match status" value="1"/>
</dbReference>
<comment type="cofactor">
    <cofactor evidence="8">
        <name>Fe cation</name>
        <dbReference type="ChEBI" id="CHEBI:24875"/>
    </cofactor>
    <text evidence="8">Binds 1 Fe cation per subunit.</text>
</comment>
<dbReference type="InterPro" id="IPR013819">
    <property type="entry name" value="LipOase_C"/>
</dbReference>
<dbReference type="Gene3D" id="3.10.450.60">
    <property type="match status" value="1"/>
</dbReference>
<dbReference type="GO" id="GO:0016702">
    <property type="term" value="F:oxidoreductase activity, acting on single donors with incorporation of molecular oxygen, incorporation of two atoms of oxygen"/>
    <property type="evidence" value="ECO:0007669"/>
    <property type="project" value="InterPro"/>
</dbReference>
<dbReference type="InterPro" id="IPR020834">
    <property type="entry name" value="LipOase_CS"/>
</dbReference>
<gene>
    <name evidence="14" type="ORF">CLODIP_2_CD15681</name>
</gene>
<keyword evidence="9" id="KW-0106">Calcium</keyword>
<evidence type="ECO:0000256" key="8">
    <source>
        <dbReference type="PIRSR" id="PIRSR601885-1"/>
    </source>
</evidence>
<comment type="subcellular location">
    <subcellularLocation>
        <location evidence="1">Cytoplasm</location>
    </subcellularLocation>
</comment>
<dbReference type="CDD" id="cd00113">
    <property type="entry name" value="PLAT"/>
    <property type="match status" value="1"/>
</dbReference>
<protein>
    <recommendedName>
        <fullName evidence="16">Lipoxygenase domain-containing protein</fullName>
    </recommendedName>
</protein>
<proteinExistence type="predicted"/>
<feature type="binding site" evidence="9">
    <location>
        <position position="97"/>
    </location>
    <ligand>
        <name>Ca(2+)</name>
        <dbReference type="ChEBI" id="CHEBI:29108"/>
        <label>1</label>
    </ligand>
</feature>
<feature type="domain" description="PLAT" evidence="12">
    <location>
        <begin position="16"/>
        <end position="137"/>
    </location>
</feature>
<dbReference type="PRINTS" id="PR00467">
    <property type="entry name" value="MAMLPOXGNASE"/>
</dbReference>
<dbReference type="Pfam" id="PF01477">
    <property type="entry name" value="PLAT"/>
    <property type="match status" value="1"/>
</dbReference>
<dbReference type="InterPro" id="IPR001024">
    <property type="entry name" value="PLAT/LH2_dom"/>
</dbReference>
<dbReference type="GO" id="GO:0005506">
    <property type="term" value="F:iron ion binding"/>
    <property type="evidence" value="ECO:0007669"/>
    <property type="project" value="InterPro"/>
</dbReference>
<dbReference type="PANTHER" id="PTHR11771">
    <property type="entry name" value="LIPOXYGENASE"/>
    <property type="match status" value="1"/>
</dbReference>
<dbReference type="AlphaFoldDB" id="A0A8S1DDY9"/>
<evidence type="ECO:0000259" key="12">
    <source>
        <dbReference type="PROSITE" id="PS50095"/>
    </source>
</evidence>
<comment type="caution">
    <text evidence="11">Lacks conserved residue(s) required for the propagation of feature annotation.</text>
</comment>
<dbReference type="Pfam" id="PF00305">
    <property type="entry name" value="Lipoxygenase"/>
    <property type="match status" value="1"/>
</dbReference>
<feature type="site" description="Essential for stabilizing binding to COTL1" evidence="10">
    <location>
        <position position="122"/>
    </location>
</feature>
<keyword evidence="15" id="KW-1185">Reference proteome</keyword>
<dbReference type="EMBL" id="CADEPI010000123">
    <property type="protein sequence ID" value="CAB3376043.1"/>
    <property type="molecule type" value="Genomic_DNA"/>
</dbReference>
<dbReference type="InterPro" id="IPR036392">
    <property type="entry name" value="PLAT/LH2_dom_sf"/>
</dbReference>
<evidence type="ECO:0000256" key="1">
    <source>
        <dbReference type="ARBA" id="ARBA00004496"/>
    </source>
</evidence>
<dbReference type="Proteomes" id="UP000494165">
    <property type="component" value="Unassembled WGS sequence"/>
</dbReference>
<dbReference type="SUPFAM" id="SSF48484">
    <property type="entry name" value="Lipoxigenase"/>
    <property type="match status" value="1"/>
</dbReference>
<feature type="binding site" evidence="8">
    <location>
        <position position="678"/>
    </location>
    <ligand>
        <name>Fe cation</name>
        <dbReference type="ChEBI" id="CHEBI:24875"/>
        <note>catalytic</note>
    </ligand>
</feature>
<dbReference type="InterPro" id="IPR036226">
    <property type="entry name" value="LipOase_C_sf"/>
</dbReference>
<name>A0A8S1DDY9_9INSE</name>
<dbReference type="GO" id="GO:0005737">
    <property type="term" value="C:cytoplasm"/>
    <property type="evidence" value="ECO:0007669"/>
    <property type="project" value="UniProtKB-SubCell"/>
</dbReference>
<evidence type="ECO:0000313" key="14">
    <source>
        <dbReference type="EMBL" id="CAB3376043.1"/>
    </source>
</evidence>
<feature type="binding site" evidence="9">
    <location>
        <position position="54"/>
    </location>
    <ligand>
        <name>Ca(2+)</name>
        <dbReference type="ChEBI" id="CHEBI:29108"/>
        <label>1</label>
    </ligand>
</feature>
<evidence type="ECO:0000256" key="7">
    <source>
        <dbReference type="ARBA" id="ARBA00023098"/>
    </source>
</evidence>
<evidence type="ECO:0000256" key="11">
    <source>
        <dbReference type="PROSITE-ProRule" id="PRU00152"/>
    </source>
</evidence>
<keyword evidence="4 8" id="KW-0479">Metal-binding</keyword>
<comment type="caution">
    <text evidence="14">The sequence shown here is derived from an EMBL/GenBank/DDBJ whole genome shotgun (WGS) entry which is preliminary data.</text>
</comment>
<evidence type="ECO:0000256" key="2">
    <source>
        <dbReference type="ARBA" id="ARBA00005189"/>
    </source>
</evidence>
<dbReference type="PROSITE" id="PS51393">
    <property type="entry name" value="LIPOXYGENASE_3"/>
    <property type="match status" value="1"/>
</dbReference>
<dbReference type="Gene3D" id="2.40.180.10">
    <property type="entry name" value="Catalase core domain"/>
    <property type="match status" value="1"/>
</dbReference>
<sequence length="678" mass="78655">MLQKMNSFIESLWDVSRFDAHVTTGDHRYAGTDSSVHLQLVDKSGAESEATRLDKMFVNDHERGQTHSYGLKAKGLQTPDQLDHVIIWRGASITGDDHWFLDRIEIEDKKERHRYIFPVQRWIEVERRYHFYEFDAFLPQDDKQPEIRRLELDRKRNLYQFRETIERGPRQIKDLPDEEKFSEKYEFDLLKLKATLIARQYHLEFTTEEWDSLEDVKNIYFPDSTFYKPECSEYWTEDRWFGLQRVQGVNAVMIALCTEIPAKFAIEEDKIEPFLEGITLKDALQTNKIFIVDFKILDGVPCRAEITSKLVAPVALFYLNRRNELMPIAIQLFQEPSDVNPVYYPSDPRLTWIMAKMFFNMADSQIHQSCTHLGYTHLLMESLCVAAHRHLSPSHPIFRLLAPHFLYLLMINARGLERIISPGGWVDSVMALGSPGLHELIRRGFSQWRLDVQGDLEKDLESRGVLDPKILPYYPFRDDAVPFFHVIKNYVKNVVNYYYSSPEKLEGDFEVQGWVKEMATSQAEGGLGMGGVPEKIENLEQLVQICTIVVATCSIGHAGANFQQYDAYGFAPNYPGLLNKLPPETKREMTEQELVGFLPNKTAALDMMVLTKILSTKGTKSLGDFEVQYLYDPCVIQITNEFRLELKKLSQEIKVRNKTREFKYGWLDPEIVPNSISI</sequence>
<evidence type="ECO:0000256" key="10">
    <source>
        <dbReference type="PIRSR" id="PIRSR601885-3"/>
    </source>
</evidence>
<evidence type="ECO:0000256" key="5">
    <source>
        <dbReference type="ARBA" id="ARBA00022964"/>
    </source>
</evidence>
<evidence type="ECO:0008006" key="16">
    <source>
        <dbReference type="Google" id="ProtNLM"/>
    </source>
</evidence>
<evidence type="ECO:0000259" key="13">
    <source>
        <dbReference type="PROSITE" id="PS51393"/>
    </source>
</evidence>
<dbReference type="InterPro" id="IPR000907">
    <property type="entry name" value="LipOase"/>
</dbReference>
<accession>A0A8S1DDY9</accession>
<comment type="pathway">
    <text evidence="2">Lipid metabolism.</text>
</comment>
<keyword evidence="7" id="KW-0443">Lipid metabolism</keyword>
<evidence type="ECO:0000256" key="4">
    <source>
        <dbReference type="ARBA" id="ARBA00022723"/>
    </source>
</evidence>
<feature type="domain" description="Lipoxygenase" evidence="13">
    <location>
        <begin position="131"/>
        <end position="678"/>
    </location>
</feature>
<reference evidence="14 15" key="1">
    <citation type="submission" date="2020-04" db="EMBL/GenBank/DDBJ databases">
        <authorList>
            <person name="Alioto T."/>
            <person name="Alioto T."/>
            <person name="Gomez Garrido J."/>
        </authorList>
    </citation>
    <scope>NUCLEOTIDE SEQUENCE [LARGE SCALE GENOMIC DNA]</scope>
</reference>
<dbReference type="PRINTS" id="PR00087">
    <property type="entry name" value="LIPOXYGENASE"/>
</dbReference>
<evidence type="ECO:0000256" key="3">
    <source>
        <dbReference type="ARBA" id="ARBA00022490"/>
    </source>
</evidence>
<evidence type="ECO:0000256" key="9">
    <source>
        <dbReference type="PIRSR" id="PIRSR601885-2"/>
    </source>
</evidence>
<feature type="binding site" evidence="8">
    <location>
        <position position="557"/>
    </location>
    <ligand>
        <name>Fe cation</name>
        <dbReference type="ChEBI" id="CHEBI:24875"/>
        <note>catalytic</note>
    </ligand>
</feature>
<feature type="binding site" evidence="8">
    <location>
        <position position="377"/>
    </location>
    <ligand>
        <name>Fe cation</name>
        <dbReference type="ChEBI" id="CHEBI:24875"/>
        <note>catalytic</note>
    </ligand>
</feature>
<feature type="binding site" evidence="8">
    <location>
        <position position="372"/>
    </location>
    <ligand>
        <name>Fe cation</name>
        <dbReference type="ChEBI" id="CHEBI:24875"/>
        <note>catalytic</note>
    </ligand>
</feature>
<dbReference type="InterPro" id="IPR001885">
    <property type="entry name" value="LipOase_mml"/>
</dbReference>
<organism evidence="14 15">
    <name type="scientific">Cloeon dipterum</name>
    <dbReference type="NCBI Taxonomy" id="197152"/>
    <lineage>
        <taxon>Eukaryota</taxon>
        <taxon>Metazoa</taxon>
        <taxon>Ecdysozoa</taxon>
        <taxon>Arthropoda</taxon>
        <taxon>Hexapoda</taxon>
        <taxon>Insecta</taxon>
        <taxon>Pterygota</taxon>
        <taxon>Palaeoptera</taxon>
        <taxon>Ephemeroptera</taxon>
        <taxon>Pisciforma</taxon>
        <taxon>Baetidae</taxon>
        <taxon>Cloeon</taxon>
    </lineage>
</organism>
<dbReference type="GO" id="GO:0034440">
    <property type="term" value="P:lipid oxidation"/>
    <property type="evidence" value="ECO:0007669"/>
    <property type="project" value="InterPro"/>
</dbReference>
<dbReference type="OrthoDB" id="6330879at2759"/>
<keyword evidence="3" id="KW-0963">Cytoplasm</keyword>
<evidence type="ECO:0000313" key="15">
    <source>
        <dbReference type="Proteomes" id="UP000494165"/>
    </source>
</evidence>
<dbReference type="SUPFAM" id="SSF49723">
    <property type="entry name" value="Lipase/lipooxygenase domain (PLAT/LH2 domain)"/>
    <property type="match status" value="1"/>
</dbReference>
<evidence type="ECO:0000256" key="6">
    <source>
        <dbReference type="ARBA" id="ARBA00023002"/>
    </source>
</evidence>
<keyword evidence="6" id="KW-0560">Oxidoreductase</keyword>
<dbReference type="PROSITE" id="PS00081">
    <property type="entry name" value="LIPOXYGENASE_2"/>
    <property type="match status" value="1"/>
</dbReference>
<keyword evidence="8" id="KW-0408">Iron</keyword>
<dbReference type="PROSITE" id="PS50095">
    <property type="entry name" value="PLAT"/>
    <property type="match status" value="1"/>
</dbReference>